<dbReference type="AlphaFoldDB" id="A0A812BJ31"/>
<dbReference type="Pfam" id="PF09612">
    <property type="entry name" value="HtrL_YibB"/>
    <property type="match status" value="1"/>
</dbReference>
<keyword evidence="3" id="KW-1185">Reference proteome</keyword>
<sequence>MFPEILFANPNFGHTLAVCLDTALHIFCHLKTVGSEGKMLLFRWLSNSCRVYTRPIILLVALAFIAIITLLLWKNFYYHCWQMDFDLDSNLLYLKPVANAQPPKPINHKVAKSSWSWLNGTNLSDNITLVTAYFELGSFKKGLLNVITPTKYKKWMSVYARILNPLVIYTDSEDVYKQFQQLRAQHSTQHITKLILIRKEKLWAFQIKSQIDSIFQQDGYPTFSPNTVNAEYSCIMHAKFELLQQSIDNNYFLTKYFMWIDIGYFRYETEKNNLFGLSVPQRFDENSVAYSEVCDFQNYSFKDIVWNNRVWVAGGANLGRFDVLTTFCKEYINRVKKALEERIISTDQQIIYAMYTDKEKPSSNLQLCIAGWFCLGYLSIRSWQNQNPKFNNTS</sequence>
<dbReference type="InterPro" id="IPR011735">
    <property type="entry name" value="WlaTC/HtrL_glycosyltransf"/>
</dbReference>
<proteinExistence type="predicted"/>
<gene>
    <name evidence="2" type="ORF">SPHA_18499</name>
</gene>
<keyword evidence="1" id="KW-0472">Membrane</keyword>
<comment type="caution">
    <text evidence="2">The sequence shown here is derived from an EMBL/GenBank/DDBJ whole genome shotgun (WGS) entry which is preliminary data.</text>
</comment>
<evidence type="ECO:0000313" key="2">
    <source>
        <dbReference type="EMBL" id="CAE1232342.1"/>
    </source>
</evidence>
<accession>A0A812BJ31</accession>
<keyword evidence="1" id="KW-1133">Transmembrane helix</keyword>
<evidence type="ECO:0000256" key="1">
    <source>
        <dbReference type="SAM" id="Phobius"/>
    </source>
</evidence>
<dbReference type="OrthoDB" id="411632at2759"/>
<reference evidence="2" key="1">
    <citation type="submission" date="2021-01" db="EMBL/GenBank/DDBJ databases">
        <authorList>
            <person name="Li R."/>
            <person name="Bekaert M."/>
        </authorList>
    </citation>
    <scope>NUCLEOTIDE SEQUENCE</scope>
    <source>
        <strain evidence="2">Farmed</strain>
    </source>
</reference>
<protein>
    <submittedName>
        <fullName evidence="2">Uncharacterized protein</fullName>
    </submittedName>
</protein>
<name>A0A812BJ31_ACAPH</name>
<feature type="transmembrane region" description="Helical" evidence="1">
    <location>
        <begin position="51"/>
        <end position="73"/>
    </location>
</feature>
<dbReference type="EMBL" id="CAHIKZ030000668">
    <property type="protein sequence ID" value="CAE1232342.1"/>
    <property type="molecule type" value="Genomic_DNA"/>
</dbReference>
<keyword evidence="1" id="KW-0812">Transmembrane</keyword>
<organism evidence="2 3">
    <name type="scientific">Acanthosepion pharaonis</name>
    <name type="common">Pharaoh cuttlefish</name>
    <name type="synonym">Sepia pharaonis</name>
    <dbReference type="NCBI Taxonomy" id="158019"/>
    <lineage>
        <taxon>Eukaryota</taxon>
        <taxon>Metazoa</taxon>
        <taxon>Spiralia</taxon>
        <taxon>Lophotrochozoa</taxon>
        <taxon>Mollusca</taxon>
        <taxon>Cephalopoda</taxon>
        <taxon>Coleoidea</taxon>
        <taxon>Decapodiformes</taxon>
        <taxon>Sepiida</taxon>
        <taxon>Sepiina</taxon>
        <taxon>Sepiidae</taxon>
        <taxon>Acanthosepion</taxon>
    </lineage>
</organism>
<evidence type="ECO:0000313" key="3">
    <source>
        <dbReference type="Proteomes" id="UP000597762"/>
    </source>
</evidence>
<dbReference type="Proteomes" id="UP000597762">
    <property type="component" value="Unassembled WGS sequence"/>
</dbReference>